<dbReference type="PANTHER" id="PTHR34823">
    <property type="entry name" value="GLCNAC-BINDING PROTEIN A"/>
    <property type="match status" value="1"/>
</dbReference>
<dbReference type="InterPro" id="IPR001919">
    <property type="entry name" value="CBD2"/>
</dbReference>
<dbReference type="GO" id="GO:0004553">
    <property type="term" value="F:hydrolase activity, hydrolyzing O-glycosyl compounds"/>
    <property type="evidence" value="ECO:0007669"/>
    <property type="project" value="InterPro"/>
</dbReference>
<comment type="caution">
    <text evidence="10">The sequence shown here is derived from an EMBL/GenBank/DDBJ whole genome shotgun (WGS) entry which is preliminary data.</text>
</comment>
<dbReference type="PANTHER" id="PTHR34823:SF1">
    <property type="entry name" value="CHITIN-BINDING TYPE-4 DOMAIN-CONTAINING PROTEIN"/>
    <property type="match status" value="1"/>
</dbReference>
<dbReference type="InterPro" id="IPR036116">
    <property type="entry name" value="FN3_sf"/>
</dbReference>
<dbReference type="InterPro" id="IPR004302">
    <property type="entry name" value="Cellulose/chitin-bd_N"/>
</dbReference>
<evidence type="ECO:0000256" key="5">
    <source>
        <dbReference type="ARBA" id="ARBA00023326"/>
    </source>
</evidence>
<accession>A0A6L9SHN0</accession>
<evidence type="ECO:0000256" key="6">
    <source>
        <dbReference type="SAM" id="MobiDB-lite"/>
    </source>
</evidence>
<evidence type="ECO:0000256" key="2">
    <source>
        <dbReference type="ARBA" id="ARBA00022801"/>
    </source>
</evidence>
<dbReference type="InterPro" id="IPR013783">
    <property type="entry name" value="Ig-like_fold"/>
</dbReference>
<dbReference type="PROSITE" id="PS51173">
    <property type="entry name" value="CBM2"/>
    <property type="match status" value="1"/>
</dbReference>
<dbReference type="InterPro" id="IPR012291">
    <property type="entry name" value="CBM2_carb-bd_dom_sf"/>
</dbReference>
<dbReference type="PROSITE" id="PS50853">
    <property type="entry name" value="FN3"/>
    <property type="match status" value="1"/>
</dbReference>
<protein>
    <recommendedName>
        <fullName evidence="12">Chitin-binding protein</fullName>
    </recommendedName>
</protein>
<evidence type="ECO:0000256" key="1">
    <source>
        <dbReference type="ARBA" id="ARBA00022729"/>
    </source>
</evidence>
<dbReference type="RefSeq" id="WP_163745247.1">
    <property type="nucleotide sequence ID" value="NZ_JAAGOA010000040.1"/>
</dbReference>
<dbReference type="CDD" id="cd21177">
    <property type="entry name" value="LPMO_AA10"/>
    <property type="match status" value="1"/>
</dbReference>
<sequence length="463" mass="47878">MVGRLKRLATLVAAVSIAVVAAILVNPGTANAHGASVFPGSRQYLCWVDALQQDGSLNPSNPACADAVAQSGTTPLYNWFGNLNPSNDGGTVGAIPDGRICDGGGEGPYDFSPYNAMRDDWPKTHLTAGDTYQFQHNNWAHHPGTFNVYLTEPGWDPSSPLAWSDLELIHSEVDPPATGGPGNEDNYYYWDVTFPSDRSGDHLVFVHWVRSDSPEDFFSCSDIVFDGGNGEVTGIGGDPGPGPDPQCPDEAPGTPGAPVISDVTAASAHLMWAPGDGCVTEYELVNTAGGGEQVMAEVSGDPPGTMTDLTGLEPETTYELAVRAVNGNTGEVSALGPAETFTTLAEGEEPPPGECAVTYDASNWGAGSSGFTANVTLTNTSSSAIDGWSLAWDYPSGYTVDEPGWSATVSQSGSTVTAANAAWNGNIAAGASVSFGFNADSGVAGENQTPSSFTLNGTECTAG</sequence>
<dbReference type="Gene3D" id="2.60.40.290">
    <property type="match status" value="1"/>
</dbReference>
<dbReference type="InterPro" id="IPR051024">
    <property type="entry name" value="GlcNAc_Chitin_IntDeg"/>
</dbReference>
<name>A0A6L9SHN0_9ACTN</name>
<keyword evidence="3" id="KW-0119">Carbohydrate metabolism</keyword>
<dbReference type="SUPFAM" id="SSF49384">
    <property type="entry name" value="Carbohydrate-binding domain"/>
    <property type="match status" value="1"/>
</dbReference>
<dbReference type="AlphaFoldDB" id="A0A6L9SHN0"/>
<reference evidence="10 11" key="1">
    <citation type="submission" date="2020-02" db="EMBL/GenBank/DDBJ databases">
        <authorList>
            <person name="Li X.-J."/>
            <person name="Han X.-M."/>
        </authorList>
    </citation>
    <scope>NUCLEOTIDE SEQUENCE [LARGE SCALE GENOMIC DNA]</scope>
    <source>
        <strain evidence="10 11">CCTCC AB 2017055</strain>
    </source>
</reference>
<proteinExistence type="predicted"/>
<dbReference type="Pfam" id="PF00041">
    <property type="entry name" value="fn3"/>
    <property type="match status" value="1"/>
</dbReference>
<evidence type="ECO:0000259" key="9">
    <source>
        <dbReference type="PROSITE" id="PS51173"/>
    </source>
</evidence>
<dbReference type="Proteomes" id="UP000475214">
    <property type="component" value="Unassembled WGS sequence"/>
</dbReference>
<keyword evidence="11" id="KW-1185">Reference proteome</keyword>
<feature type="chain" id="PRO_5027015830" description="Chitin-binding protein" evidence="7">
    <location>
        <begin position="33"/>
        <end position="463"/>
    </location>
</feature>
<dbReference type="InterPro" id="IPR018366">
    <property type="entry name" value="CBM2_CS"/>
</dbReference>
<dbReference type="Pfam" id="PF03067">
    <property type="entry name" value="LPMO_10"/>
    <property type="match status" value="1"/>
</dbReference>
<dbReference type="InterPro" id="IPR003961">
    <property type="entry name" value="FN3_dom"/>
</dbReference>
<dbReference type="EMBL" id="JAAGOA010000040">
    <property type="protein sequence ID" value="NEE04699.1"/>
    <property type="molecule type" value="Genomic_DNA"/>
</dbReference>
<keyword evidence="4" id="KW-0326">Glycosidase</keyword>
<dbReference type="SMART" id="SM00637">
    <property type="entry name" value="CBD_II"/>
    <property type="match status" value="1"/>
</dbReference>
<feature type="domain" description="CBM2" evidence="9">
    <location>
        <begin position="348"/>
        <end position="463"/>
    </location>
</feature>
<dbReference type="InterPro" id="IPR014756">
    <property type="entry name" value="Ig_E-set"/>
</dbReference>
<dbReference type="SUPFAM" id="SSF49265">
    <property type="entry name" value="Fibronectin type III"/>
    <property type="match status" value="1"/>
</dbReference>
<gene>
    <name evidence="10" type="ORF">G1H10_31510</name>
</gene>
<keyword evidence="1 7" id="KW-0732">Signal</keyword>
<dbReference type="PROSITE" id="PS00561">
    <property type="entry name" value="CBM2_A"/>
    <property type="match status" value="1"/>
</dbReference>
<dbReference type="GO" id="GO:0030247">
    <property type="term" value="F:polysaccharide binding"/>
    <property type="evidence" value="ECO:0007669"/>
    <property type="project" value="UniProtKB-UniRule"/>
</dbReference>
<dbReference type="Gene3D" id="2.70.50.50">
    <property type="entry name" value="chitin-binding protein cbp21"/>
    <property type="match status" value="1"/>
</dbReference>
<feature type="domain" description="Fibronectin type-III" evidence="8">
    <location>
        <begin position="254"/>
        <end position="346"/>
    </location>
</feature>
<evidence type="ECO:0000313" key="10">
    <source>
        <dbReference type="EMBL" id="NEE04699.1"/>
    </source>
</evidence>
<evidence type="ECO:0000256" key="4">
    <source>
        <dbReference type="ARBA" id="ARBA00023295"/>
    </source>
</evidence>
<organism evidence="10 11">
    <name type="scientific">Phytoactinopolyspora halotolerans</name>
    <dbReference type="NCBI Taxonomy" id="1981512"/>
    <lineage>
        <taxon>Bacteria</taxon>
        <taxon>Bacillati</taxon>
        <taxon>Actinomycetota</taxon>
        <taxon>Actinomycetes</taxon>
        <taxon>Jiangellales</taxon>
        <taxon>Jiangellaceae</taxon>
        <taxon>Phytoactinopolyspora</taxon>
    </lineage>
</organism>
<evidence type="ECO:0000313" key="11">
    <source>
        <dbReference type="Proteomes" id="UP000475214"/>
    </source>
</evidence>
<dbReference type="Pfam" id="PF00553">
    <property type="entry name" value="CBM_2"/>
    <property type="match status" value="1"/>
</dbReference>
<dbReference type="SMART" id="SM00060">
    <property type="entry name" value="FN3"/>
    <property type="match status" value="1"/>
</dbReference>
<keyword evidence="5" id="KW-0624">Polysaccharide degradation</keyword>
<dbReference type="SUPFAM" id="SSF81296">
    <property type="entry name" value="E set domains"/>
    <property type="match status" value="1"/>
</dbReference>
<dbReference type="CDD" id="cd00063">
    <property type="entry name" value="FN3"/>
    <property type="match status" value="1"/>
</dbReference>
<feature type="signal peptide" evidence="7">
    <location>
        <begin position="1"/>
        <end position="32"/>
    </location>
</feature>
<evidence type="ECO:0000256" key="7">
    <source>
        <dbReference type="SAM" id="SignalP"/>
    </source>
</evidence>
<dbReference type="Gene3D" id="2.60.40.10">
    <property type="entry name" value="Immunoglobulins"/>
    <property type="match status" value="1"/>
</dbReference>
<dbReference type="InterPro" id="IPR008965">
    <property type="entry name" value="CBM2/CBM3_carb-bd_dom_sf"/>
</dbReference>
<evidence type="ECO:0008006" key="12">
    <source>
        <dbReference type="Google" id="ProtNLM"/>
    </source>
</evidence>
<dbReference type="GO" id="GO:0000272">
    <property type="term" value="P:polysaccharide catabolic process"/>
    <property type="evidence" value="ECO:0007669"/>
    <property type="project" value="UniProtKB-KW"/>
</dbReference>
<evidence type="ECO:0000259" key="8">
    <source>
        <dbReference type="PROSITE" id="PS50853"/>
    </source>
</evidence>
<feature type="region of interest" description="Disordered" evidence="6">
    <location>
        <begin position="234"/>
        <end position="254"/>
    </location>
</feature>
<keyword evidence="2" id="KW-0378">Hydrolase</keyword>
<evidence type="ECO:0000256" key="3">
    <source>
        <dbReference type="ARBA" id="ARBA00023277"/>
    </source>
</evidence>